<keyword evidence="17" id="KW-1185">Reference proteome</keyword>
<dbReference type="Pfam" id="PF07714">
    <property type="entry name" value="PK_Tyr_Ser-Thr"/>
    <property type="match status" value="2"/>
</dbReference>
<evidence type="ECO:0000256" key="5">
    <source>
        <dbReference type="ARBA" id="ARBA00022741"/>
    </source>
</evidence>
<dbReference type="PROSITE" id="PS50927">
    <property type="entry name" value="BULB_LECTIN"/>
    <property type="match status" value="1"/>
</dbReference>
<reference evidence="16" key="1">
    <citation type="submission" date="2022-02" db="EMBL/GenBank/DDBJ databases">
        <authorList>
            <person name="Henning P.M."/>
            <person name="McCubbin A.G."/>
            <person name="Shore J.S."/>
        </authorList>
    </citation>
    <scope>NUCLEOTIDE SEQUENCE</scope>
    <source>
        <strain evidence="16">F60SS</strain>
        <tissue evidence="16">Leaves</tissue>
    </source>
</reference>
<organism evidence="16 17">
    <name type="scientific">Turnera subulata</name>
    <dbReference type="NCBI Taxonomy" id="218843"/>
    <lineage>
        <taxon>Eukaryota</taxon>
        <taxon>Viridiplantae</taxon>
        <taxon>Streptophyta</taxon>
        <taxon>Embryophyta</taxon>
        <taxon>Tracheophyta</taxon>
        <taxon>Spermatophyta</taxon>
        <taxon>Magnoliopsida</taxon>
        <taxon>eudicotyledons</taxon>
        <taxon>Gunneridae</taxon>
        <taxon>Pentapetalae</taxon>
        <taxon>rosids</taxon>
        <taxon>fabids</taxon>
        <taxon>Malpighiales</taxon>
        <taxon>Passifloraceae</taxon>
        <taxon>Turnera</taxon>
    </lineage>
</organism>
<dbReference type="Proteomes" id="UP001141552">
    <property type="component" value="Unassembled WGS sequence"/>
</dbReference>
<keyword evidence="12" id="KW-0472">Membrane</keyword>
<keyword evidence="5" id="KW-0547">Nucleotide-binding</keyword>
<evidence type="ECO:0000256" key="11">
    <source>
        <dbReference type="ARBA" id="ARBA00048679"/>
    </source>
</evidence>
<dbReference type="CDD" id="cd00053">
    <property type="entry name" value="EGF"/>
    <property type="match status" value="1"/>
</dbReference>
<dbReference type="CDD" id="cd01098">
    <property type="entry name" value="PAN_AP_plant"/>
    <property type="match status" value="1"/>
</dbReference>
<dbReference type="GO" id="GO:0005524">
    <property type="term" value="F:ATP binding"/>
    <property type="evidence" value="ECO:0007669"/>
    <property type="project" value="UniProtKB-KW"/>
</dbReference>
<keyword evidence="4" id="KW-0732">Signal</keyword>
<dbReference type="GO" id="GO:0004674">
    <property type="term" value="F:protein serine/threonine kinase activity"/>
    <property type="evidence" value="ECO:0007669"/>
    <property type="project" value="UniProtKB-KW"/>
</dbReference>
<name>A0A9Q0FPR2_9ROSI</name>
<keyword evidence="2" id="KW-0723">Serine/threonine-protein kinase</keyword>
<proteinExistence type="predicted"/>
<evidence type="ECO:0000313" key="17">
    <source>
        <dbReference type="Proteomes" id="UP001141552"/>
    </source>
</evidence>
<dbReference type="FunFam" id="3.30.200.20:FF:000195">
    <property type="entry name" value="G-type lectin S-receptor-like serine/threonine-protein kinase"/>
    <property type="match status" value="1"/>
</dbReference>
<dbReference type="InterPro" id="IPR001245">
    <property type="entry name" value="Ser-Thr/Tyr_kinase_cat_dom"/>
</dbReference>
<dbReference type="InterPro" id="IPR000719">
    <property type="entry name" value="Prot_kinase_dom"/>
</dbReference>
<keyword evidence="3" id="KW-0808">Transferase</keyword>
<comment type="catalytic activity">
    <reaction evidence="10">
        <text>L-threonyl-[protein] + ATP = O-phospho-L-threonyl-[protein] + ADP + H(+)</text>
        <dbReference type="Rhea" id="RHEA:46608"/>
        <dbReference type="Rhea" id="RHEA-COMP:11060"/>
        <dbReference type="Rhea" id="RHEA-COMP:11605"/>
        <dbReference type="ChEBI" id="CHEBI:15378"/>
        <dbReference type="ChEBI" id="CHEBI:30013"/>
        <dbReference type="ChEBI" id="CHEBI:30616"/>
        <dbReference type="ChEBI" id="CHEBI:61977"/>
        <dbReference type="ChEBI" id="CHEBI:456216"/>
        <dbReference type="EC" id="2.7.11.1"/>
    </reaction>
</comment>
<dbReference type="EMBL" id="JAKUCV010004460">
    <property type="protein sequence ID" value="KAJ4835301.1"/>
    <property type="molecule type" value="Genomic_DNA"/>
</dbReference>
<dbReference type="EC" id="2.7.11.1" evidence="1"/>
<evidence type="ECO:0000259" key="14">
    <source>
        <dbReference type="PROSITE" id="PS50927"/>
    </source>
</evidence>
<evidence type="ECO:0000256" key="4">
    <source>
        <dbReference type="ARBA" id="ARBA00022729"/>
    </source>
</evidence>
<dbReference type="OrthoDB" id="1934880at2759"/>
<dbReference type="SUPFAM" id="SSF56112">
    <property type="entry name" value="Protein kinase-like (PK-like)"/>
    <property type="match status" value="2"/>
</dbReference>
<evidence type="ECO:0000256" key="2">
    <source>
        <dbReference type="ARBA" id="ARBA00022527"/>
    </source>
</evidence>
<dbReference type="SUPFAM" id="SSF51110">
    <property type="entry name" value="alpha-D-mannose-specific plant lectins"/>
    <property type="match status" value="1"/>
</dbReference>
<evidence type="ECO:0000259" key="13">
    <source>
        <dbReference type="PROSITE" id="PS50011"/>
    </source>
</evidence>
<dbReference type="InterPro" id="IPR001480">
    <property type="entry name" value="Bulb-type_lectin_dom"/>
</dbReference>
<keyword evidence="12" id="KW-0812">Transmembrane</keyword>
<evidence type="ECO:0000313" key="16">
    <source>
        <dbReference type="EMBL" id="KAJ4835301.1"/>
    </source>
</evidence>
<feature type="domain" description="Apple" evidence="15">
    <location>
        <begin position="460"/>
        <end position="549"/>
    </location>
</feature>
<evidence type="ECO:0000256" key="7">
    <source>
        <dbReference type="ARBA" id="ARBA00022840"/>
    </source>
</evidence>
<dbReference type="InterPro" id="IPR003609">
    <property type="entry name" value="Pan_app"/>
</dbReference>
<sequence length="726" mass="80777">MNPKISDFGMARMFGTDQTEANTNRVVGTYGYMAPEFALFGKFSEKSEVYSFGVLLLEIAWGLWNEGRGLELIDQSVRDQHGSQAALKCIHVGLLCIQESPLDRPTMPSVVPMLCSDNASLPAPKEPAFCIRNSSCLLIQICKSDDRLNPGESISAGQTLLCSDQKFSLGFFSPGNSNKSYLGIWFTIPSDTVVWVANRGSPLDFPGIFELTHDGNLVVRTAETNGKIVWSSNTVFSPSSLRNTSAVLSDAGNLVLVSDGTTVWQSFDHPSDTFLPGMKVSYNRRTGQHKYLTSWKDHEDPQPGKFSAGMDTTGSWQFLVWKGQHPYYRSNVFYTSQTISILKNSSRGSFYGTFSGEDEEIYLTYSVSLLSVKIRATLFPSGQFKVMTWREESRIWLTLWTAPNDVPCDVYGLCGPSGTCENNGKPNVCKCLTGFQPKIQNEWNMGNWSNGCVREKAMECGEADEFMKLVSVKLPDHSHAIGSMSPRDCESRCQLNCSCTAYSYGNFSTAAADSMAQENPVECLNWFGDFVDLVQNDSGRDKDIYIRIHDKNLVSGGKSLHKKHSLMILIVAIVSTGFCTILSACYILWRRSLGKQERQNESSTTADRVPQITVSSGQNDKELETFSFKRILDATNNFSEENKLGRGGFGPVYKGILENQEVAIKRLSKKSGQGTREFMNEIKLIAKLQHTNLVRLLGCCIEGEEKILVYEYLANKSLDKFLFGNS</sequence>
<dbReference type="SMART" id="SM00473">
    <property type="entry name" value="PAN_AP"/>
    <property type="match status" value="1"/>
</dbReference>
<dbReference type="GO" id="GO:0048544">
    <property type="term" value="P:recognition of pollen"/>
    <property type="evidence" value="ECO:0007669"/>
    <property type="project" value="InterPro"/>
</dbReference>
<accession>A0A9Q0FPR2</accession>
<dbReference type="CDD" id="cd00028">
    <property type="entry name" value="B_lectin"/>
    <property type="match status" value="1"/>
</dbReference>
<dbReference type="PROSITE" id="PS50948">
    <property type="entry name" value="PAN"/>
    <property type="match status" value="1"/>
</dbReference>
<evidence type="ECO:0000259" key="15">
    <source>
        <dbReference type="PROSITE" id="PS50948"/>
    </source>
</evidence>
<keyword evidence="8" id="KW-1015">Disulfide bond</keyword>
<feature type="domain" description="Protein kinase" evidence="13">
    <location>
        <begin position="1"/>
        <end position="114"/>
    </location>
</feature>
<evidence type="ECO:0000256" key="12">
    <source>
        <dbReference type="SAM" id="Phobius"/>
    </source>
</evidence>
<dbReference type="PANTHER" id="PTHR32444:SF246">
    <property type="entry name" value="S-LOCUS-SPECIFIC GLYCOPROTEIN S13-LIKE"/>
    <property type="match status" value="1"/>
</dbReference>
<dbReference type="Gene3D" id="3.30.200.20">
    <property type="entry name" value="Phosphorylase Kinase, domain 1"/>
    <property type="match status" value="1"/>
</dbReference>
<keyword evidence="9" id="KW-0325">Glycoprotein</keyword>
<dbReference type="Gene3D" id="1.10.510.10">
    <property type="entry name" value="Transferase(Phosphotransferase) domain 1"/>
    <property type="match status" value="1"/>
</dbReference>
<keyword evidence="7" id="KW-0067">ATP-binding</keyword>
<dbReference type="PROSITE" id="PS50011">
    <property type="entry name" value="PROTEIN_KINASE_DOM"/>
    <property type="match status" value="2"/>
</dbReference>
<evidence type="ECO:0000256" key="9">
    <source>
        <dbReference type="ARBA" id="ARBA00023180"/>
    </source>
</evidence>
<gene>
    <name evidence="16" type="ORF">Tsubulata_030386</name>
</gene>
<feature type="domain" description="Protein kinase" evidence="13">
    <location>
        <begin position="638"/>
        <end position="726"/>
    </location>
</feature>
<dbReference type="SMART" id="SM00108">
    <property type="entry name" value="B_lectin"/>
    <property type="match status" value="1"/>
</dbReference>
<dbReference type="Pfam" id="PF00954">
    <property type="entry name" value="S_locus_glycop"/>
    <property type="match status" value="1"/>
</dbReference>
<evidence type="ECO:0000256" key="1">
    <source>
        <dbReference type="ARBA" id="ARBA00012513"/>
    </source>
</evidence>
<evidence type="ECO:0000256" key="8">
    <source>
        <dbReference type="ARBA" id="ARBA00023157"/>
    </source>
</evidence>
<dbReference type="Gene3D" id="2.90.10.10">
    <property type="entry name" value="Bulb-type lectin domain"/>
    <property type="match status" value="1"/>
</dbReference>
<dbReference type="Pfam" id="PF01453">
    <property type="entry name" value="B_lectin"/>
    <property type="match status" value="1"/>
</dbReference>
<protein>
    <recommendedName>
        <fullName evidence="1">non-specific serine/threonine protein kinase</fullName>
        <ecNumber evidence="1">2.7.11.1</ecNumber>
    </recommendedName>
</protein>
<evidence type="ECO:0000256" key="6">
    <source>
        <dbReference type="ARBA" id="ARBA00022777"/>
    </source>
</evidence>
<dbReference type="Pfam" id="PF08276">
    <property type="entry name" value="PAN_2"/>
    <property type="match status" value="1"/>
</dbReference>
<dbReference type="InterPro" id="IPR000858">
    <property type="entry name" value="S_locus_glycoprot_dom"/>
</dbReference>
<feature type="domain" description="Bulb-type lectin" evidence="14">
    <location>
        <begin position="145"/>
        <end position="269"/>
    </location>
</feature>
<reference evidence="16" key="2">
    <citation type="journal article" date="2023" name="Plants (Basel)">
        <title>Annotation of the Turnera subulata (Passifloraceae) Draft Genome Reveals the S-Locus Evolved after the Divergence of Turneroideae from Passifloroideae in a Stepwise Manner.</title>
        <authorList>
            <person name="Henning P.M."/>
            <person name="Roalson E.H."/>
            <person name="Mir W."/>
            <person name="McCubbin A.G."/>
            <person name="Shore J.S."/>
        </authorList>
    </citation>
    <scope>NUCLEOTIDE SEQUENCE</scope>
    <source>
        <strain evidence="16">F60SS</strain>
    </source>
</reference>
<dbReference type="PANTHER" id="PTHR32444">
    <property type="entry name" value="BULB-TYPE LECTIN DOMAIN-CONTAINING PROTEIN"/>
    <property type="match status" value="1"/>
</dbReference>
<evidence type="ECO:0000256" key="3">
    <source>
        <dbReference type="ARBA" id="ARBA00022679"/>
    </source>
</evidence>
<feature type="transmembrane region" description="Helical" evidence="12">
    <location>
        <begin position="566"/>
        <end position="589"/>
    </location>
</feature>
<dbReference type="AlphaFoldDB" id="A0A9Q0FPR2"/>
<comment type="catalytic activity">
    <reaction evidence="11">
        <text>L-seryl-[protein] + ATP = O-phospho-L-seryl-[protein] + ADP + H(+)</text>
        <dbReference type="Rhea" id="RHEA:17989"/>
        <dbReference type="Rhea" id="RHEA-COMP:9863"/>
        <dbReference type="Rhea" id="RHEA-COMP:11604"/>
        <dbReference type="ChEBI" id="CHEBI:15378"/>
        <dbReference type="ChEBI" id="CHEBI:29999"/>
        <dbReference type="ChEBI" id="CHEBI:30616"/>
        <dbReference type="ChEBI" id="CHEBI:83421"/>
        <dbReference type="ChEBI" id="CHEBI:456216"/>
        <dbReference type="EC" id="2.7.11.1"/>
    </reaction>
</comment>
<comment type="caution">
    <text evidence="16">The sequence shown here is derived from an EMBL/GenBank/DDBJ whole genome shotgun (WGS) entry which is preliminary data.</text>
</comment>
<dbReference type="InterPro" id="IPR036426">
    <property type="entry name" value="Bulb-type_lectin_dom_sf"/>
</dbReference>
<evidence type="ECO:0000256" key="10">
    <source>
        <dbReference type="ARBA" id="ARBA00047899"/>
    </source>
</evidence>
<keyword evidence="6" id="KW-0418">Kinase</keyword>
<dbReference type="InterPro" id="IPR011009">
    <property type="entry name" value="Kinase-like_dom_sf"/>
</dbReference>
<keyword evidence="12" id="KW-1133">Transmembrane helix</keyword>